<dbReference type="Proteomes" id="UP000590740">
    <property type="component" value="Unassembled WGS sequence"/>
</dbReference>
<dbReference type="NCBIfam" id="TIGR00374">
    <property type="entry name" value="flippase-like domain"/>
    <property type="match status" value="1"/>
</dbReference>
<feature type="transmembrane region" description="Helical" evidence="6">
    <location>
        <begin position="25"/>
        <end position="44"/>
    </location>
</feature>
<feature type="transmembrane region" description="Helical" evidence="6">
    <location>
        <begin position="172"/>
        <end position="191"/>
    </location>
</feature>
<gene>
    <name evidence="7" type="ORF">HNQ65_001482</name>
</gene>
<dbReference type="GO" id="GO:0005886">
    <property type="term" value="C:plasma membrane"/>
    <property type="evidence" value="ECO:0007669"/>
    <property type="project" value="UniProtKB-SubCell"/>
</dbReference>
<feature type="transmembrane region" description="Helical" evidence="6">
    <location>
        <begin position="64"/>
        <end position="83"/>
    </location>
</feature>
<evidence type="ECO:0000256" key="3">
    <source>
        <dbReference type="ARBA" id="ARBA00022692"/>
    </source>
</evidence>
<name>A0A7W7Y9C1_9BACT</name>
<dbReference type="PANTHER" id="PTHR39087:SF2">
    <property type="entry name" value="UPF0104 MEMBRANE PROTEIN MJ1595"/>
    <property type="match status" value="1"/>
</dbReference>
<reference evidence="7 8" key="1">
    <citation type="submission" date="2020-08" db="EMBL/GenBank/DDBJ databases">
        <title>Genomic Encyclopedia of Type Strains, Phase IV (KMG-IV): sequencing the most valuable type-strain genomes for metagenomic binning, comparative biology and taxonomic classification.</title>
        <authorList>
            <person name="Goeker M."/>
        </authorList>
    </citation>
    <scope>NUCLEOTIDE SEQUENCE [LARGE SCALE GENOMIC DNA]</scope>
    <source>
        <strain evidence="7 8">DSM 12252</strain>
    </source>
</reference>
<evidence type="ECO:0000256" key="4">
    <source>
        <dbReference type="ARBA" id="ARBA00022989"/>
    </source>
</evidence>
<feature type="transmembrane region" description="Helical" evidence="6">
    <location>
        <begin position="304"/>
        <end position="328"/>
    </location>
</feature>
<comment type="subcellular location">
    <subcellularLocation>
        <location evidence="1">Cell membrane</location>
        <topology evidence="1">Multi-pass membrane protein</topology>
    </subcellularLocation>
</comment>
<evidence type="ECO:0000256" key="1">
    <source>
        <dbReference type="ARBA" id="ARBA00004651"/>
    </source>
</evidence>
<protein>
    <submittedName>
        <fullName evidence="7">Mg2+-importing ATPase</fullName>
    </submittedName>
</protein>
<keyword evidence="2" id="KW-1003">Cell membrane</keyword>
<evidence type="ECO:0000256" key="6">
    <source>
        <dbReference type="SAM" id="Phobius"/>
    </source>
</evidence>
<evidence type="ECO:0000313" key="7">
    <source>
        <dbReference type="EMBL" id="MBB5031914.1"/>
    </source>
</evidence>
<feature type="transmembrane region" description="Helical" evidence="6">
    <location>
        <begin position="148"/>
        <end position="165"/>
    </location>
</feature>
<comment type="caution">
    <text evidence="7">The sequence shown here is derived from an EMBL/GenBank/DDBJ whole genome shotgun (WGS) entry which is preliminary data.</text>
</comment>
<dbReference type="Pfam" id="PF03706">
    <property type="entry name" value="LPG_synthase_TM"/>
    <property type="match status" value="1"/>
</dbReference>
<proteinExistence type="predicted"/>
<feature type="transmembrane region" description="Helical" evidence="6">
    <location>
        <begin position="229"/>
        <end position="252"/>
    </location>
</feature>
<sequence>MPEERNTDEETDLLMKNPQGRLPPMSWMVWLTGAAACAALILVVTHLTEEEEFLSLLKQMDVRWLVLALGLQACTYLLQGIVWRVATGAAGHALPLGKSYQISLAMLFVDQALPSAGISGVAVVSGALSRMGMPRAVVASAVLVDNGMYYLAYAACMAVALYNAYLPTWVDVAMLGFVLAGAAMCWVQLSLPNGGMRWLKPRLRRFAKLAKLVDWLDHAHPASVKNKRVLLTAFALHVVNFLLDATTIWVAARALGVTASPGGVFSSFMVSTLFRTIGIIPGGLGTFETASVMSLKSIGLPLSLGLSATLLFRGLSFWLPMVPGLVCAKRMLKR</sequence>
<keyword evidence="5 6" id="KW-0472">Membrane</keyword>
<keyword evidence="8" id="KW-1185">Reference proteome</keyword>
<dbReference type="AlphaFoldDB" id="A0A7W7Y9C1"/>
<dbReference type="EMBL" id="JACHIG010000002">
    <property type="protein sequence ID" value="MBB5031914.1"/>
    <property type="molecule type" value="Genomic_DNA"/>
</dbReference>
<keyword evidence="4 6" id="KW-1133">Transmembrane helix</keyword>
<dbReference type="PANTHER" id="PTHR39087">
    <property type="entry name" value="UPF0104 MEMBRANE PROTEIN MJ1595"/>
    <property type="match status" value="1"/>
</dbReference>
<feature type="transmembrane region" description="Helical" evidence="6">
    <location>
        <begin position="104"/>
        <end position="128"/>
    </location>
</feature>
<evidence type="ECO:0000256" key="2">
    <source>
        <dbReference type="ARBA" id="ARBA00022475"/>
    </source>
</evidence>
<dbReference type="InterPro" id="IPR022791">
    <property type="entry name" value="L-PG_synthase/AglD"/>
</dbReference>
<keyword evidence="3 6" id="KW-0812">Transmembrane</keyword>
<evidence type="ECO:0000256" key="5">
    <source>
        <dbReference type="ARBA" id="ARBA00023136"/>
    </source>
</evidence>
<dbReference type="RefSeq" id="WP_184338839.1">
    <property type="nucleotide sequence ID" value="NZ_JACHIG010000002.1"/>
</dbReference>
<feature type="transmembrane region" description="Helical" evidence="6">
    <location>
        <begin position="264"/>
        <end position="284"/>
    </location>
</feature>
<accession>A0A7W7Y9C1</accession>
<organism evidence="7 8">
    <name type="scientific">Prosthecobacter vanneervenii</name>
    <dbReference type="NCBI Taxonomy" id="48466"/>
    <lineage>
        <taxon>Bacteria</taxon>
        <taxon>Pseudomonadati</taxon>
        <taxon>Verrucomicrobiota</taxon>
        <taxon>Verrucomicrobiia</taxon>
        <taxon>Verrucomicrobiales</taxon>
        <taxon>Verrucomicrobiaceae</taxon>
        <taxon>Prosthecobacter</taxon>
    </lineage>
</organism>
<evidence type="ECO:0000313" key="8">
    <source>
        <dbReference type="Proteomes" id="UP000590740"/>
    </source>
</evidence>